<name>A0ABV5G9A6_9MICC</name>
<gene>
    <name evidence="1" type="ORF">ACFFX0_31740</name>
</gene>
<proteinExistence type="predicted"/>
<dbReference type="EMBL" id="JBHMFI010000023">
    <property type="protein sequence ID" value="MFB9075489.1"/>
    <property type="molecule type" value="Genomic_DNA"/>
</dbReference>
<dbReference type="Proteomes" id="UP001589575">
    <property type="component" value="Unassembled WGS sequence"/>
</dbReference>
<sequence>MRPPACGVPSRRGTPPALTRIRLSRTSASDYYRLLIVASVRTPWG</sequence>
<evidence type="ECO:0000313" key="1">
    <source>
        <dbReference type="EMBL" id="MFB9075489.1"/>
    </source>
</evidence>
<evidence type="ECO:0000313" key="2">
    <source>
        <dbReference type="Proteomes" id="UP001589575"/>
    </source>
</evidence>
<accession>A0ABV5G9A6</accession>
<keyword evidence="2" id="KW-1185">Reference proteome</keyword>
<protein>
    <submittedName>
        <fullName evidence="1">Uncharacterized protein</fullName>
    </submittedName>
</protein>
<reference evidence="1 2" key="1">
    <citation type="submission" date="2024-09" db="EMBL/GenBank/DDBJ databases">
        <authorList>
            <person name="Sun Q."/>
            <person name="Mori K."/>
        </authorList>
    </citation>
    <scope>NUCLEOTIDE SEQUENCE [LARGE SCALE GENOMIC DNA]</scope>
    <source>
        <strain evidence="1 2">CCM 7609</strain>
    </source>
</reference>
<comment type="caution">
    <text evidence="1">The sequence shown here is derived from an EMBL/GenBank/DDBJ whole genome shotgun (WGS) entry which is preliminary data.</text>
</comment>
<organism evidence="1 2">
    <name type="scientific">Citricoccus parietis</name>
    <dbReference type="NCBI Taxonomy" id="592307"/>
    <lineage>
        <taxon>Bacteria</taxon>
        <taxon>Bacillati</taxon>
        <taxon>Actinomycetota</taxon>
        <taxon>Actinomycetes</taxon>
        <taxon>Micrococcales</taxon>
        <taxon>Micrococcaceae</taxon>
        <taxon>Citricoccus</taxon>
    </lineage>
</organism>